<evidence type="ECO:0000313" key="4">
    <source>
        <dbReference type="Proteomes" id="UP001276659"/>
    </source>
</evidence>
<organism evidence="3 4">
    <name type="scientific">Lepraria neglecta</name>
    <dbReference type="NCBI Taxonomy" id="209136"/>
    <lineage>
        <taxon>Eukaryota</taxon>
        <taxon>Fungi</taxon>
        <taxon>Dikarya</taxon>
        <taxon>Ascomycota</taxon>
        <taxon>Pezizomycotina</taxon>
        <taxon>Lecanoromycetes</taxon>
        <taxon>OSLEUM clade</taxon>
        <taxon>Lecanoromycetidae</taxon>
        <taxon>Lecanorales</taxon>
        <taxon>Lecanorineae</taxon>
        <taxon>Stereocaulaceae</taxon>
        <taxon>Lepraria</taxon>
    </lineage>
</organism>
<dbReference type="EMBL" id="JASNWA010000010">
    <property type="protein sequence ID" value="KAK3168228.1"/>
    <property type="molecule type" value="Genomic_DNA"/>
</dbReference>
<dbReference type="AlphaFoldDB" id="A0AAD9Z0G0"/>
<protein>
    <recommendedName>
        <fullName evidence="2">NACHT-NTPase and P-loop NTPases N-terminal domain-containing protein</fullName>
    </recommendedName>
</protein>
<feature type="coiled-coil region" evidence="1">
    <location>
        <begin position="118"/>
        <end position="145"/>
    </location>
</feature>
<accession>A0AAD9Z0G0</accession>
<dbReference type="Pfam" id="PF17107">
    <property type="entry name" value="SesA"/>
    <property type="match status" value="1"/>
</dbReference>
<sequence length="166" mass="18605">MDVVSATSGVFAVVSLAIQLAGTIDDVSRFLRNIRGAPAELASLCKALDQMRMTLDQAHCLLEQQFLVLRLPGSPESIAYALGNCKKGIKGLEDFLRDLKKSLDRRHRVSRVWASFRMVSKKEDIQHLQNQLRDATTNLQCAMISNSWQLQYPILFPVWDAVTADS</sequence>
<feature type="domain" description="NACHT-NTPase and P-loop NTPases N-terminal" evidence="2">
    <location>
        <begin position="15"/>
        <end position="139"/>
    </location>
</feature>
<evidence type="ECO:0000256" key="1">
    <source>
        <dbReference type="SAM" id="Coils"/>
    </source>
</evidence>
<evidence type="ECO:0000313" key="3">
    <source>
        <dbReference type="EMBL" id="KAK3168228.1"/>
    </source>
</evidence>
<gene>
    <name evidence="3" type="ORF">OEA41_004674</name>
</gene>
<evidence type="ECO:0000259" key="2">
    <source>
        <dbReference type="Pfam" id="PF17107"/>
    </source>
</evidence>
<name>A0AAD9Z0G0_9LECA</name>
<reference evidence="3" key="1">
    <citation type="submission" date="2022-11" db="EMBL/GenBank/DDBJ databases">
        <title>Chromosomal genome sequence assembly and mating type (MAT) locus characterization of the leprose asexual lichenized fungus Lepraria neglecta (Nyl.) Erichsen.</title>
        <authorList>
            <person name="Allen J.L."/>
            <person name="Pfeffer B."/>
        </authorList>
    </citation>
    <scope>NUCLEOTIDE SEQUENCE</scope>
    <source>
        <strain evidence="3">Allen 5258</strain>
    </source>
</reference>
<dbReference type="Proteomes" id="UP001276659">
    <property type="component" value="Unassembled WGS sequence"/>
</dbReference>
<keyword evidence="1" id="KW-0175">Coiled coil</keyword>
<comment type="caution">
    <text evidence="3">The sequence shown here is derived from an EMBL/GenBank/DDBJ whole genome shotgun (WGS) entry which is preliminary data.</text>
</comment>
<proteinExistence type="predicted"/>
<keyword evidence="4" id="KW-1185">Reference proteome</keyword>
<dbReference type="InterPro" id="IPR031352">
    <property type="entry name" value="SesA"/>
</dbReference>